<dbReference type="EMBL" id="JASCZI010000165">
    <property type="protein sequence ID" value="MED6109567.1"/>
    <property type="molecule type" value="Genomic_DNA"/>
</dbReference>
<dbReference type="Proteomes" id="UP001341840">
    <property type="component" value="Unassembled WGS sequence"/>
</dbReference>
<name>A0ABU6QD24_9FABA</name>
<protein>
    <submittedName>
        <fullName evidence="2">Uncharacterized protein</fullName>
    </submittedName>
</protein>
<accession>A0ABU6QD24</accession>
<evidence type="ECO:0000313" key="2">
    <source>
        <dbReference type="EMBL" id="MED6109567.1"/>
    </source>
</evidence>
<organism evidence="2 3">
    <name type="scientific">Stylosanthes scabra</name>
    <dbReference type="NCBI Taxonomy" id="79078"/>
    <lineage>
        <taxon>Eukaryota</taxon>
        <taxon>Viridiplantae</taxon>
        <taxon>Streptophyta</taxon>
        <taxon>Embryophyta</taxon>
        <taxon>Tracheophyta</taxon>
        <taxon>Spermatophyta</taxon>
        <taxon>Magnoliopsida</taxon>
        <taxon>eudicotyledons</taxon>
        <taxon>Gunneridae</taxon>
        <taxon>Pentapetalae</taxon>
        <taxon>rosids</taxon>
        <taxon>fabids</taxon>
        <taxon>Fabales</taxon>
        <taxon>Fabaceae</taxon>
        <taxon>Papilionoideae</taxon>
        <taxon>50 kb inversion clade</taxon>
        <taxon>dalbergioids sensu lato</taxon>
        <taxon>Dalbergieae</taxon>
        <taxon>Pterocarpus clade</taxon>
        <taxon>Stylosanthes</taxon>
    </lineage>
</organism>
<sequence length="92" mass="10250">MELVPSAVEIGGMEPSVKKGESNEEYPEMEEEDPEEAENPEDRVPTTPSLPMDIDAEEDFQHYVEELGRAPEPSLLRSSQASAPKVWTFLAC</sequence>
<comment type="caution">
    <text evidence="2">The sequence shown here is derived from an EMBL/GenBank/DDBJ whole genome shotgun (WGS) entry which is preliminary data.</text>
</comment>
<feature type="region of interest" description="Disordered" evidence="1">
    <location>
        <begin position="1"/>
        <end position="52"/>
    </location>
</feature>
<feature type="compositionally biased region" description="Acidic residues" evidence="1">
    <location>
        <begin position="23"/>
        <end position="39"/>
    </location>
</feature>
<reference evidence="2 3" key="1">
    <citation type="journal article" date="2023" name="Plants (Basel)">
        <title>Bridging the Gap: Combining Genomics and Transcriptomics Approaches to Understand Stylosanthes scabra, an Orphan Legume from the Brazilian Caatinga.</title>
        <authorList>
            <person name="Ferreira-Neto J.R.C."/>
            <person name="da Silva M.D."/>
            <person name="Binneck E."/>
            <person name="de Melo N.F."/>
            <person name="da Silva R.H."/>
            <person name="de Melo A.L.T.M."/>
            <person name="Pandolfi V."/>
            <person name="Bustamante F.O."/>
            <person name="Brasileiro-Vidal A.C."/>
            <person name="Benko-Iseppon A.M."/>
        </authorList>
    </citation>
    <scope>NUCLEOTIDE SEQUENCE [LARGE SCALE GENOMIC DNA]</scope>
    <source>
        <tissue evidence="2">Leaves</tissue>
    </source>
</reference>
<keyword evidence="3" id="KW-1185">Reference proteome</keyword>
<evidence type="ECO:0000313" key="3">
    <source>
        <dbReference type="Proteomes" id="UP001341840"/>
    </source>
</evidence>
<gene>
    <name evidence="2" type="ORF">PIB30_034976</name>
</gene>
<proteinExistence type="predicted"/>
<evidence type="ECO:0000256" key="1">
    <source>
        <dbReference type="SAM" id="MobiDB-lite"/>
    </source>
</evidence>